<evidence type="ECO:0000313" key="2">
    <source>
        <dbReference type="EMBL" id="MCO6394796.1"/>
    </source>
</evidence>
<protein>
    <submittedName>
        <fullName evidence="2">Amino acid-binding ACT domain protein</fullName>
    </submittedName>
</protein>
<proteinExistence type="predicted"/>
<feature type="domain" description="ACT" evidence="1">
    <location>
        <begin position="4"/>
        <end position="88"/>
    </location>
</feature>
<name>A0AAW5HYI1_9CORY</name>
<gene>
    <name evidence="2" type="ORF">JMN37_07380</name>
</gene>
<dbReference type="Proteomes" id="UP001205920">
    <property type="component" value="Unassembled WGS sequence"/>
</dbReference>
<organism evidence="2 3">
    <name type="scientific">Corynebacterium lipophilum</name>
    <dbReference type="NCBI Taxonomy" id="2804918"/>
    <lineage>
        <taxon>Bacteria</taxon>
        <taxon>Bacillati</taxon>
        <taxon>Actinomycetota</taxon>
        <taxon>Actinomycetes</taxon>
        <taxon>Mycobacteriales</taxon>
        <taxon>Corynebacteriaceae</taxon>
        <taxon>Corynebacterium</taxon>
    </lineage>
</organism>
<comment type="caution">
    <text evidence="2">The sequence shown here is derived from an EMBL/GenBank/DDBJ whole genome shotgun (WGS) entry which is preliminary data.</text>
</comment>
<dbReference type="PROSITE" id="PS51671">
    <property type="entry name" value="ACT"/>
    <property type="match status" value="1"/>
</dbReference>
<dbReference type="SUPFAM" id="SSF55021">
    <property type="entry name" value="ACT-like"/>
    <property type="match status" value="1"/>
</dbReference>
<dbReference type="InterPro" id="IPR045865">
    <property type="entry name" value="ACT-like_dom_sf"/>
</dbReference>
<sequence length="221" mass="23444">MSYLVRVTLPDLPGSLGELAEAFGVIDANIQSVDIVETDPSGTVTDDIVVSLPTGTMVDALITAASAIDGVEVDSIRPFTGRVDRSGHIRMLAKIAELANNPKQALDELTVMIPQAMTSSWAVVLKHTPEGLDRLCASQAAPEDDQSHPIMPPLEHARVLVPDNDTWTPESWWQLDTALAITPLGASEYILVVGRIGGPDFLASEVAQIGDLGTIIGSIIS</sequence>
<dbReference type="AlphaFoldDB" id="A0AAW5HYI1"/>
<dbReference type="InterPro" id="IPR002912">
    <property type="entry name" value="ACT_dom"/>
</dbReference>
<evidence type="ECO:0000313" key="3">
    <source>
        <dbReference type="Proteomes" id="UP001205920"/>
    </source>
</evidence>
<keyword evidence="3" id="KW-1185">Reference proteome</keyword>
<dbReference type="EMBL" id="JAEUWV010000010">
    <property type="protein sequence ID" value="MCO6394796.1"/>
    <property type="molecule type" value="Genomic_DNA"/>
</dbReference>
<evidence type="ECO:0000259" key="1">
    <source>
        <dbReference type="PROSITE" id="PS51671"/>
    </source>
</evidence>
<accession>A0AAW5HYI1</accession>
<reference evidence="2 3" key="1">
    <citation type="submission" date="2021-01" db="EMBL/GenBank/DDBJ databases">
        <title>Identification and Characterization of Corynebacterium sp.</title>
        <authorList>
            <person name="Luo Q."/>
            <person name="Qu P."/>
            <person name="Chen Q."/>
        </authorList>
    </citation>
    <scope>NUCLEOTIDE SEQUENCE [LARGE SCALE GENOMIC DNA]</scope>
    <source>
        <strain evidence="2 3">MC-18</strain>
    </source>
</reference>
<dbReference type="RefSeq" id="WP_252931501.1">
    <property type="nucleotide sequence ID" value="NZ_JAEUWV010000010.1"/>
</dbReference>